<accession>A0ABV9DFS4</accession>
<dbReference type="RefSeq" id="WP_390292605.1">
    <property type="nucleotide sequence ID" value="NZ_JBHSFU010000001.1"/>
</dbReference>
<dbReference type="EMBL" id="JBHSFU010000001">
    <property type="protein sequence ID" value="MFC4556678.1"/>
    <property type="molecule type" value="Genomic_DNA"/>
</dbReference>
<reference evidence="3" key="1">
    <citation type="journal article" date="2019" name="Int. J. Syst. Evol. Microbiol.">
        <title>The Global Catalogue of Microorganisms (GCM) 10K type strain sequencing project: providing services to taxonomists for standard genome sequencing and annotation.</title>
        <authorList>
            <consortium name="The Broad Institute Genomics Platform"/>
            <consortium name="The Broad Institute Genome Sequencing Center for Infectious Disease"/>
            <person name="Wu L."/>
            <person name="Ma J."/>
        </authorList>
    </citation>
    <scope>NUCLEOTIDE SEQUENCE [LARGE SCALE GENOMIC DNA]</scope>
    <source>
        <strain evidence="3">CGMCC 4.7426</strain>
    </source>
</reference>
<evidence type="ECO:0000256" key="1">
    <source>
        <dbReference type="SAM" id="Phobius"/>
    </source>
</evidence>
<dbReference type="Gene3D" id="3.30.70.60">
    <property type="match status" value="1"/>
</dbReference>
<proteinExistence type="predicted"/>
<gene>
    <name evidence="2" type="ORF">ACFO3D_00470</name>
</gene>
<keyword evidence="1" id="KW-0472">Membrane</keyword>
<evidence type="ECO:0000313" key="2">
    <source>
        <dbReference type="EMBL" id="MFC4556678.1"/>
    </source>
</evidence>
<keyword evidence="3" id="KW-1185">Reference proteome</keyword>
<dbReference type="InterPro" id="IPR014717">
    <property type="entry name" value="Transl_elong_EF1B/ribsomal_bS6"/>
</dbReference>
<organism evidence="2 3">
    <name type="scientific">Virgibacillus kekensis</name>
    <dbReference type="NCBI Taxonomy" id="202261"/>
    <lineage>
        <taxon>Bacteria</taxon>
        <taxon>Bacillati</taxon>
        <taxon>Bacillota</taxon>
        <taxon>Bacilli</taxon>
        <taxon>Bacillales</taxon>
        <taxon>Bacillaceae</taxon>
        <taxon>Virgibacillus</taxon>
    </lineage>
</organism>
<keyword evidence="1" id="KW-0812">Transmembrane</keyword>
<feature type="transmembrane region" description="Helical" evidence="1">
    <location>
        <begin position="12"/>
        <end position="31"/>
    </location>
</feature>
<protein>
    <submittedName>
        <fullName evidence="2">Uncharacterized protein</fullName>
    </submittedName>
</protein>
<comment type="caution">
    <text evidence="2">The sequence shown here is derived from an EMBL/GenBank/DDBJ whole genome shotgun (WGS) entry which is preliminary data.</text>
</comment>
<evidence type="ECO:0000313" key="3">
    <source>
        <dbReference type="Proteomes" id="UP001595989"/>
    </source>
</evidence>
<keyword evidence="1" id="KW-1133">Transmembrane helix</keyword>
<name>A0ABV9DFS4_9BACI</name>
<sequence length="177" mass="20367">MIKGFTRKNLYMVTGVIIALVILYLGLYLLFITPMKTEVNSLDKQLGLYKKQYERLSTKVNEKNEDKNVKKVRAKVPADKKTDDVLLELQKIAGTANVTIDYLESGIKLTGQQQNKESTFQEVTYLLDASSRSLMNINRFMEGLRAADRLIQIETINIQQKEKNVGLTLTFRFFYTE</sequence>
<dbReference type="Proteomes" id="UP001595989">
    <property type="component" value="Unassembled WGS sequence"/>
</dbReference>